<dbReference type="PANTHER" id="PTHR35457">
    <property type="entry name" value="HEME A SYNTHASE"/>
    <property type="match status" value="1"/>
</dbReference>
<feature type="transmembrane region" description="Helical" evidence="12">
    <location>
        <begin position="333"/>
        <end position="355"/>
    </location>
</feature>
<organism evidence="13 14">
    <name type="scientific">Roseateles saccharophilus</name>
    <name type="common">Pseudomonas saccharophila</name>
    <dbReference type="NCBI Taxonomy" id="304"/>
    <lineage>
        <taxon>Bacteria</taxon>
        <taxon>Pseudomonadati</taxon>
        <taxon>Pseudomonadota</taxon>
        <taxon>Betaproteobacteria</taxon>
        <taxon>Burkholderiales</taxon>
        <taxon>Sphaerotilaceae</taxon>
        <taxon>Roseateles</taxon>
    </lineage>
</organism>
<feature type="transmembrane region" description="Helical" evidence="12">
    <location>
        <begin position="281"/>
        <end position="301"/>
    </location>
</feature>
<feature type="transmembrane region" description="Helical" evidence="12">
    <location>
        <begin position="308"/>
        <end position="327"/>
    </location>
</feature>
<name>A0A4R3V5Y6_ROSSA</name>
<keyword evidence="2" id="KW-1003">Cell membrane</keyword>
<keyword evidence="10" id="KW-1015">Disulfide bond</keyword>
<dbReference type="EMBL" id="SMBU01000009">
    <property type="protein sequence ID" value="TCU98813.1"/>
    <property type="molecule type" value="Genomic_DNA"/>
</dbReference>
<dbReference type="AlphaFoldDB" id="A0A4R3V5Y6"/>
<comment type="caution">
    <text evidence="13">The sequence shown here is derived from an EMBL/GenBank/DDBJ whole genome shotgun (WGS) entry which is preliminary data.</text>
</comment>
<keyword evidence="14" id="KW-1185">Reference proteome</keyword>
<keyword evidence="4" id="KW-0479">Metal-binding</keyword>
<comment type="pathway">
    <text evidence="11">Porphyrin-containing compound metabolism.</text>
</comment>
<sequence>MNELLLPLGQVAAIGGAVALGPLIWWRQRSRAGTPTARLRALTLLALFLTFDLIVFGAFTRLTDSGLGCPDWPGCYSAASPVGAHGHIEAAQAAMPTGPVTHTKAWIEMLHRYLASAVGLLILTLAVLSWRLKRQDGEAAPSPWWPTASLAWVCVVGAFGRLTVTMKLFPIIVTGHLLLAIGLLMLMAWQREGYEPRPLAAPAWLRGAVAGLLLLVLAQVALGGWVSTNYAVLACDEFPSCHGGQWWPHLDFAQGFQLWRELGQRADGGYLGFEALAAIHMAHRIGAALVFAAVIAMVLALRRHAPAWSRWLLAAAGWQLATGLSNVVLDWPIAAALAHTGGAAVLLALLITLLARLSKAQP</sequence>
<evidence type="ECO:0000256" key="10">
    <source>
        <dbReference type="ARBA" id="ARBA00023157"/>
    </source>
</evidence>
<keyword evidence="7" id="KW-0408">Iron</keyword>
<dbReference type="Pfam" id="PF02628">
    <property type="entry name" value="COX15-CtaA"/>
    <property type="match status" value="1"/>
</dbReference>
<dbReference type="GO" id="GO:0016020">
    <property type="term" value="C:membrane"/>
    <property type="evidence" value="ECO:0007669"/>
    <property type="project" value="UniProtKB-SubCell"/>
</dbReference>
<dbReference type="OrthoDB" id="1447144at2"/>
<evidence type="ECO:0000256" key="5">
    <source>
        <dbReference type="ARBA" id="ARBA00022989"/>
    </source>
</evidence>
<keyword evidence="5 12" id="KW-1133">Transmembrane helix</keyword>
<evidence type="ECO:0000256" key="8">
    <source>
        <dbReference type="ARBA" id="ARBA00023133"/>
    </source>
</evidence>
<feature type="transmembrane region" description="Helical" evidence="12">
    <location>
        <begin position="6"/>
        <end position="27"/>
    </location>
</feature>
<evidence type="ECO:0000256" key="1">
    <source>
        <dbReference type="ARBA" id="ARBA00004141"/>
    </source>
</evidence>
<feature type="transmembrane region" description="Helical" evidence="12">
    <location>
        <begin position="168"/>
        <end position="189"/>
    </location>
</feature>
<dbReference type="GO" id="GO:0006784">
    <property type="term" value="P:heme A biosynthetic process"/>
    <property type="evidence" value="ECO:0007669"/>
    <property type="project" value="InterPro"/>
</dbReference>
<protein>
    <submittedName>
        <fullName evidence="13">Cytochrome c oxidase assembly protein subunit 15</fullName>
    </submittedName>
</protein>
<evidence type="ECO:0000256" key="7">
    <source>
        <dbReference type="ARBA" id="ARBA00023004"/>
    </source>
</evidence>
<gene>
    <name evidence="13" type="ORF">EV671_100988</name>
</gene>
<dbReference type="GO" id="GO:0046872">
    <property type="term" value="F:metal ion binding"/>
    <property type="evidence" value="ECO:0007669"/>
    <property type="project" value="UniProtKB-KW"/>
</dbReference>
<comment type="subcellular location">
    <subcellularLocation>
        <location evidence="1">Membrane</location>
        <topology evidence="1">Multi-pass membrane protein</topology>
    </subcellularLocation>
</comment>
<evidence type="ECO:0000256" key="12">
    <source>
        <dbReference type="SAM" id="Phobius"/>
    </source>
</evidence>
<dbReference type="Proteomes" id="UP000295110">
    <property type="component" value="Unassembled WGS sequence"/>
</dbReference>
<keyword evidence="9 12" id="KW-0472">Membrane</keyword>
<keyword evidence="3 12" id="KW-0812">Transmembrane</keyword>
<dbReference type="InterPro" id="IPR003780">
    <property type="entry name" value="COX15/CtaA_fam"/>
</dbReference>
<keyword evidence="8" id="KW-0350">Heme biosynthesis</keyword>
<evidence type="ECO:0000313" key="13">
    <source>
        <dbReference type="EMBL" id="TCU98813.1"/>
    </source>
</evidence>
<keyword evidence="6" id="KW-0560">Oxidoreductase</keyword>
<dbReference type="GO" id="GO:0016491">
    <property type="term" value="F:oxidoreductase activity"/>
    <property type="evidence" value="ECO:0007669"/>
    <property type="project" value="UniProtKB-KW"/>
</dbReference>
<accession>A0A4R3V5Y6</accession>
<dbReference type="PANTHER" id="PTHR35457:SF1">
    <property type="entry name" value="HEME A SYNTHASE"/>
    <property type="match status" value="1"/>
</dbReference>
<reference evidence="13 14" key="1">
    <citation type="submission" date="2019-03" db="EMBL/GenBank/DDBJ databases">
        <title>Genomic Encyclopedia of Type Strains, Phase IV (KMG-IV): sequencing the most valuable type-strain genomes for metagenomic binning, comparative biology and taxonomic classification.</title>
        <authorList>
            <person name="Goeker M."/>
        </authorList>
    </citation>
    <scope>NUCLEOTIDE SEQUENCE [LARGE SCALE GENOMIC DNA]</scope>
    <source>
        <strain evidence="13 14">DSM 654</strain>
    </source>
</reference>
<feature type="transmembrane region" description="Helical" evidence="12">
    <location>
        <begin position="39"/>
        <end position="59"/>
    </location>
</feature>
<dbReference type="RefSeq" id="WP_132571153.1">
    <property type="nucleotide sequence ID" value="NZ_CBCSGL010000016.1"/>
</dbReference>
<dbReference type="InterPro" id="IPR050450">
    <property type="entry name" value="COX15/CtaA_HemeA_synthase"/>
</dbReference>
<evidence type="ECO:0000256" key="9">
    <source>
        <dbReference type="ARBA" id="ARBA00023136"/>
    </source>
</evidence>
<feature type="transmembrane region" description="Helical" evidence="12">
    <location>
        <begin position="113"/>
        <end position="132"/>
    </location>
</feature>
<evidence type="ECO:0000256" key="3">
    <source>
        <dbReference type="ARBA" id="ARBA00022692"/>
    </source>
</evidence>
<feature type="transmembrane region" description="Helical" evidence="12">
    <location>
        <begin position="201"/>
        <end position="222"/>
    </location>
</feature>
<evidence type="ECO:0000313" key="14">
    <source>
        <dbReference type="Proteomes" id="UP000295110"/>
    </source>
</evidence>
<evidence type="ECO:0000256" key="4">
    <source>
        <dbReference type="ARBA" id="ARBA00022723"/>
    </source>
</evidence>
<evidence type="ECO:0000256" key="2">
    <source>
        <dbReference type="ARBA" id="ARBA00022475"/>
    </source>
</evidence>
<proteinExistence type="predicted"/>
<evidence type="ECO:0000256" key="11">
    <source>
        <dbReference type="ARBA" id="ARBA00023444"/>
    </source>
</evidence>
<feature type="transmembrane region" description="Helical" evidence="12">
    <location>
        <begin position="144"/>
        <end position="162"/>
    </location>
</feature>
<evidence type="ECO:0000256" key="6">
    <source>
        <dbReference type="ARBA" id="ARBA00023002"/>
    </source>
</evidence>